<dbReference type="OrthoDB" id="434126at2759"/>
<name>R7T4E8_CAPTE</name>
<dbReference type="InterPro" id="IPR057433">
    <property type="entry name" value="LMF1/2_C"/>
</dbReference>
<comment type="similarity">
    <text evidence="2 8">Belongs to the lipase maturation factor family.</text>
</comment>
<feature type="transmembrane region" description="Helical" evidence="8">
    <location>
        <begin position="106"/>
        <end position="127"/>
    </location>
</feature>
<dbReference type="Pfam" id="PF06762">
    <property type="entry name" value="LMF1"/>
    <property type="match status" value="1"/>
</dbReference>
<organism evidence="11">
    <name type="scientific">Capitella teleta</name>
    <name type="common">Polychaete worm</name>
    <dbReference type="NCBI Taxonomy" id="283909"/>
    <lineage>
        <taxon>Eukaryota</taxon>
        <taxon>Metazoa</taxon>
        <taxon>Spiralia</taxon>
        <taxon>Lophotrochozoa</taxon>
        <taxon>Annelida</taxon>
        <taxon>Polychaeta</taxon>
        <taxon>Sedentaria</taxon>
        <taxon>Scolecida</taxon>
        <taxon>Capitellidae</taxon>
        <taxon>Capitella</taxon>
    </lineage>
</organism>
<evidence type="ECO:0000256" key="7">
    <source>
        <dbReference type="ARBA" id="ARBA00023180"/>
    </source>
</evidence>
<protein>
    <recommendedName>
        <fullName evidence="8">Lipase maturation factor</fullName>
    </recommendedName>
</protein>
<evidence type="ECO:0000259" key="9">
    <source>
        <dbReference type="Pfam" id="PF06762"/>
    </source>
</evidence>
<sequence length="625" mass="71701">MHLVCFPTGLYGDNGILPAKLVLHEEAKSLQELLDGQPTLLRLFPSSLGLRAEQGLELLCLGGMAFSFVAMISRSQRNSIIFALLWAFYLSIFQVGQTFLWFQWDILLLEVGFLSILVSPLNLLLSVQKGSSSYHQHDSITLWLVRWLLFRLMFASGVVKLTSQCPTWWGLTAMNYHYESQCIPTPLAWYFHHLPEWFQKLSVVATYIIEIALPLLFFSPVRCHRIFAALSQVFLMGLIILTGNYNFFNLLTIVLALSLLDDNFIRRLLFKPPTALWRPLRWALHLLVWGGLLYWSVRLFSLKVNLRSFSIESEVAFTSRDLDRFLQACVPLTIWIGALSLLWEIIKAGIRALYVQKGVSSKVAHLLGVVLFGAAAFAMFAISLVDHTVIEQRSQQALWPVVRQWHQNTRNFEITSSYGLFRRMTGVGGRPEVIVEGSMHMDHGWKEYNFLYKPGNLSTPPPLVAPHQPRLDWQMWFAALGSYQHNPWFLNLVYRLFHNQPEVLELMAENPFPDESPTYIRATLYHYHFTESDHSGGEWWRRERISEYLPVITKSEPSFINYITQTGIYNVRPSDDSSGTVPVILRWLRAHIGQMSGFSACLSLFFSALCLTLLDPSTRIFSSPQ</sequence>
<dbReference type="InterPro" id="IPR057434">
    <property type="entry name" value="LMF1/2_N"/>
</dbReference>
<keyword evidence="7" id="KW-0325">Glycoprotein</keyword>
<dbReference type="GO" id="GO:0005789">
    <property type="term" value="C:endoplasmic reticulum membrane"/>
    <property type="evidence" value="ECO:0007669"/>
    <property type="project" value="UniProtKB-SubCell"/>
</dbReference>
<evidence type="ECO:0000313" key="12">
    <source>
        <dbReference type="EnsemblMetazoa" id="CapteP172625"/>
    </source>
</evidence>
<keyword evidence="13" id="KW-1185">Reference proteome</keyword>
<evidence type="ECO:0000256" key="5">
    <source>
        <dbReference type="ARBA" id="ARBA00022989"/>
    </source>
</evidence>
<proteinExistence type="inferred from homology"/>
<evidence type="ECO:0000256" key="3">
    <source>
        <dbReference type="ARBA" id="ARBA00022692"/>
    </source>
</evidence>
<dbReference type="HOGENOM" id="CLU_020557_1_0_1"/>
<keyword evidence="6 8" id="KW-0472">Membrane</keyword>
<feature type="transmembrane region" description="Helical" evidence="8">
    <location>
        <begin position="280"/>
        <end position="297"/>
    </location>
</feature>
<dbReference type="Proteomes" id="UP000014760">
    <property type="component" value="Unassembled WGS sequence"/>
</dbReference>
<dbReference type="InterPro" id="IPR009613">
    <property type="entry name" value="LMF"/>
</dbReference>
<dbReference type="OMA" id="HYTPWSQ"/>
<evidence type="ECO:0000256" key="8">
    <source>
        <dbReference type="RuleBase" id="RU361229"/>
    </source>
</evidence>
<gene>
    <name evidence="11" type="ORF">CAPTEDRAFT_172625</name>
</gene>
<evidence type="ECO:0000313" key="13">
    <source>
        <dbReference type="Proteomes" id="UP000014760"/>
    </source>
</evidence>
<dbReference type="PANTHER" id="PTHR14463:SF5">
    <property type="entry name" value="LIPASE MATURATION FACTOR 2"/>
    <property type="match status" value="1"/>
</dbReference>
<dbReference type="EnsemblMetazoa" id="CapteT172625">
    <property type="protein sequence ID" value="CapteP172625"/>
    <property type="gene ID" value="CapteG172625"/>
</dbReference>
<dbReference type="Pfam" id="PF25179">
    <property type="entry name" value="LMF1_C"/>
    <property type="match status" value="1"/>
</dbReference>
<reference evidence="13" key="1">
    <citation type="submission" date="2012-12" db="EMBL/GenBank/DDBJ databases">
        <authorList>
            <person name="Hellsten U."/>
            <person name="Grimwood J."/>
            <person name="Chapman J.A."/>
            <person name="Shapiro H."/>
            <person name="Aerts A."/>
            <person name="Otillar R.P."/>
            <person name="Terry A.Y."/>
            <person name="Boore J.L."/>
            <person name="Simakov O."/>
            <person name="Marletaz F."/>
            <person name="Cho S.-J."/>
            <person name="Edsinger-Gonzales E."/>
            <person name="Havlak P."/>
            <person name="Kuo D.-H."/>
            <person name="Larsson T."/>
            <person name="Lv J."/>
            <person name="Arendt D."/>
            <person name="Savage R."/>
            <person name="Osoegawa K."/>
            <person name="de Jong P."/>
            <person name="Lindberg D.R."/>
            <person name="Seaver E.C."/>
            <person name="Weisblat D.A."/>
            <person name="Putnam N.H."/>
            <person name="Grigoriev I.V."/>
            <person name="Rokhsar D.S."/>
        </authorList>
    </citation>
    <scope>NUCLEOTIDE SEQUENCE</scope>
    <source>
        <strain evidence="13">I ESC-2004</strain>
    </source>
</reference>
<feature type="transmembrane region" description="Helical" evidence="8">
    <location>
        <begin position="55"/>
        <end position="73"/>
    </location>
</feature>
<evidence type="ECO:0000256" key="6">
    <source>
        <dbReference type="ARBA" id="ARBA00023136"/>
    </source>
</evidence>
<comment type="function">
    <text evidence="8">Involved in the maturation of specific proteins in the endoplasmic reticulum.</text>
</comment>
<keyword evidence="3 8" id="KW-0812">Transmembrane</keyword>
<evidence type="ECO:0000256" key="4">
    <source>
        <dbReference type="ARBA" id="ARBA00022824"/>
    </source>
</evidence>
<evidence type="ECO:0000256" key="2">
    <source>
        <dbReference type="ARBA" id="ARBA00005512"/>
    </source>
</evidence>
<keyword evidence="5 8" id="KW-1133">Transmembrane helix</keyword>
<dbReference type="PANTHER" id="PTHR14463">
    <property type="entry name" value="LIPASE MATURATION FACTOR"/>
    <property type="match status" value="1"/>
</dbReference>
<feature type="transmembrane region" description="Helical" evidence="8">
    <location>
        <begin position="363"/>
        <end position="385"/>
    </location>
</feature>
<feature type="transmembrane region" description="Helical" evidence="8">
    <location>
        <begin position="201"/>
        <end position="221"/>
    </location>
</feature>
<accession>R7T4E8</accession>
<dbReference type="STRING" id="283909.R7T4E8"/>
<dbReference type="EMBL" id="KB312101">
    <property type="protein sequence ID" value="ELT87882.1"/>
    <property type="molecule type" value="Genomic_DNA"/>
</dbReference>
<evidence type="ECO:0000256" key="1">
    <source>
        <dbReference type="ARBA" id="ARBA00004477"/>
    </source>
</evidence>
<dbReference type="GO" id="GO:0051604">
    <property type="term" value="P:protein maturation"/>
    <property type="evidence" value="ECO:0007669"/>
    <property type="project" value="InterPro"/>
</dbReference>
<reference evidence="12" key="3">
    <citation type="submission" date="2015-06" db="UniProtKB">
        <authorList>
            <consortium name="EnsemblMetazoa"/>
        </authorList>
    </citation>
    <scope>IDENTIFICATION</scope>
</reference>
<feature type="domain" description="Lipase maturation factor 1/2 N-terminal" evidence="9">
    <location>
        <begin position="101"/>
        <end position="266"/>
    </location>
</feature>
<keyword evidence="4 8" id="KW-0256">Endoplasmic reticulum</keyword>
<comment type="subcellular location">
    <subcellularLocation>
        <location evidence="1 8">Endoplasmic reticulum membrane</location>
        <topology evidence="1 8">Multi-pass membrane protein</topology>
    </subcellularLocation>
</comment>
<feature type="transmembrane region" description="Helical" evidence="8">
    <location>
        <begin position="233"/>
        <end position="260"/>
    </location>
</feature>
<feature type="transmembrane region" description="Helical" evidence="8">
    <location>
        <begin position="325"/>
        <end position="343"/>
    </location>
</feature>
<dbReference type="AlphaFoldDB" id="R7T4E8"/>
<reference evidence="11 13" key="2">
    <citation type="journal article" date="2013" name="Nature">
        <title>Insights into bilaterian evolution from three spiralian genomes.</title>
        <authorList>
            <person name="Simakov O."/>
            <person name="Marletaz F."/>
            <person name="Cho S.J."/>
            <person name="Edsinger-Gonzales E."/>
            <person name="Havlak P."/>
            <person name="Hellsten U."/>
            <person name="Kuo D.H."/>
            <person name="Larsson T."/>
            <person name="Lv J."/>
            <person name="Arendt D."/>
            <person name="Savage R."/>
            <person name="Osoegawa K."/>
            <person name="de Jong P."/>
            <person name="Grimwood J."/>
            <person name="Chapman J.A."/>
            <person name="Shapiro H."/>
            <person name="Aerts A."/>
            <person name="Otillar R.P."/>
            <person name="Terry A.Y."/>
            <person name="Boore J.L."/>
            <person name="Grigoriev I.V."/>
            <person name="Lindberg D.R."/>
            <person name="Seaver E.C."/>
            <person name="Weisblat D.A."/>
            <person name="Putnam N.H."/>
            <person name="Rokhsar D.S."/>
        </authorList>
    </citation>
    <scope>NUCLEOTIDE SEQUENCE</scope>
    <source>
        <strain evidence="11 13">I ESC-2004</strain>
    </source>
</reference>
<evidence type="ECO:0000313" key="11">
    <source>
        <dbReference type="EMBL" id="ELT87882.1"/>
    </source>
</evidence>
<dbReference type="EMBL" id="AMQN01003545">
    <property type="status" value="NOT_ANNOTATED_CDS"/>
    <property type="molecule type" value="Genomic_DNA"/>
</dbReference>
<feature type="transmembrane region" description="Helical" evidence="8">
    <location>
        <begin position="80"/>
        <end position="100"/>
    </location>
</feature>
<evidence type="ECO:0000259" key="10">
    <source>
        <dbReference type="Pfam" id="PF25179"/>
    </source>
</evidence>
<feature type="domain" description="Lipase maturation factor 1/2 C-terminal" evidence="10">
    <location>
        <begin position="414"/>
        <end position="550"/>
    </location>
</feature>